<proteinExistence type="predicted"/>
<sequence length="613" mass="68335">MRIQPRQQILEVWKSIASYVQRDKEWSWGGRDGRNSICDAEQLLSLLYPATEVEYFRLNEPDETSQDVLSVLKGIGDSVDIPRILLDAMSEYMEAYTREDGTPIFSGGSYFRSANADDELSRKQRDLDVVDSYATSLSLALATLRFLKVYGRAVTKPATKKRITDLEVATSRRLSAAMVGLLRSFTVNVFRADSDEGEELCAMLNQQKATKQYVLRQLDERLESLRANLRDTTLGLGEVDGLDNKNNLFECGWSWGVAEGAPPVQTDEQVGEQPDGIALTAPYMYFTVVALDAIADLNDDRVRIDGLLNAEQRRLAEALELRWSITLRYWSTLARFGTGRWPVEAIPWRAVDGVESVYFSLLITGVVLQDLLNRRATDDDLTRTVAVLERLAEKGNIQLDRRMGADESAVSLHTPGVPLDLFGAEQLGAPMCWTVADFAAVLLKRSVQAAGLSRNGSARDRLYSLAEDALGHMWRRRVKSGPAAGLWDNPSELVYGMDEDHAEPSWYMTKRVLECLTESVRTIRQPPIRSPRLMELAPDLLSEADHLFSQYRLASSAGPGTPVYNELARIEEQLQQARDLVRDRPASASALANDALVALAALTVVSQDAKGRR</sequence>
<evidence type="ECO:0000313" key="2">
    <source>
        <dbReference type="Proteomes" id="UP000287547"/>
    </source>
</evidence>
<comment type="caution">
    <text evidence="1">The sequence shown here is derived from an EMBL/GenBank/DDBJ whole genome shotgun (WGS) entry which is preliminary data.</text>
</comment>
<dbReference type="AlphaFoldDB" id="A0A428Z9I9"/>
<dbReference type="Proteomes" id="UP000287547">
    <property type="component" value="Unassembled WGS sequence"/>
</dbReference>
<dbReference type="RefSeq" id="WP_037266425.1">
    <property type="nucleotide sequence ID" value="NZ_QHKI01000015.1"/>
</dbReference>
<reference evidence="1 2" key="1">
    <citation type="submission" date="2018-05" db="EMBL/GenBank/DDBJ databases">
        <title>Evolution of GPA BGCs.</title>
        <authorList>
            <person name="Waglechner N."/>
            <person name="Wright G.D."/>
        </authorList>
    </citation>
    <scope>NUCLEOTIDE SEQUENCE [LARGE SCALE GENOMIC DNA]</scope>
    <source>
        <strain evidence="1 2">A82846</strain>
    </source>
</reference>
<dbReference type="NCBIfam" id="NF040567">
    <property type="entry name" value="SCO2524_fam"/>
    <property type="match status" value="1"/>
</dbReference>
<dbReference type="OrthoDB" id="3311648at2"/>
<protein>
    <submittedName>
        <fullName evidence="1">Uncharacterized protein</fullName>
    </submittedName>
</protein>
<evidence type="ECO:0000313" key="1">
    <source>
        <dbReference type="EMBL" id="RSM84729.1"/>
    </source>
</evidence>
<accession>A0A428Z9I9</accession>
<organism evidence="1 2">
    <name type="scientific">Kibdelosporangium aridum</name>
    <dbReference type="NCBI Taxonomy" id="2030"/>
    <lineage>
        <taxon>Bacteria</taxon>
        <taxon>Bacillati</taxon>
        <taxon>Actinomycetota</taxon>
        <taxon>Actinomycetes</taxon>
        <taxon>Pseudonocardiales</taxon>
        <taxon>Pseudonocardiaceae</taxon>
        <taxon>Kibdelosporangium</taxon>
    </lineage>
</organism>
<name>A0A428Z9I9_KIBAR</name>
<gene>
    <name evidence="1" type="ORF">DMH04_19805</name>
</gene>
<dbReference type="InterPro" id="IPR049777">
    <property type="entry name" value="SCO2524-like"/>
</dbReference>
<dbReference type="EMBL" id="QHKI01000015">
    <property type="protein sequence ID" value="RSM84729.1"/>
    <property type="molecule type" value="Genomic_DNA"/>
</dbReference>